<dbReference type="PANTHER" id="PTHR46124:SF2">
    <property type="entry name" value="D-AMINOACYL-TRNA DEACYLASE"/>
    <property type="match status" value="1"/>
</dbReference>
<dbReference type="GO" id="GO:0004536">
    <property type="term" value="F:DNA nuclease activity"/>
    <property type="evidence" value="ECO:0007669"/>
    <property type="project" value="InterPro"/>
</dbReference>
<dbReference type="InterPro" id="IPR018228">
    <property type="entry name" value="DNase_TatD-rel_CS"/>
</dbReference>
<name>A0A2M7G2Q7_9BACT</name>
<evidence type="ECO:0000313" key="5">
    <source>
        <dbReference type="Proteomes" id="UP000231019"/>
    </source>
</evidence>
<dbReference type="GO" id="GO:0046872">
    <property type="term" value="F:metal ion binding"/>
    <property type="evidence" value="ECO:0007669"/>
    <property type="project" value="UniProtKB-KW"/>
</dbReference>
<feature type="binding site" evidence="3">
    <location>
        <position position="98"/>
    </location>
    <ligand>
        <name>a divalent metal cation</name>
        <dbReference type="ChEBI" id="CHEBI:60240"/>
        <label>1</label>
    </ligand>
</feature>
<dbReference type="PROSITE" id="PS01091">
    <property type="entry name" value="TATD_3"/>
    <property type="match status" value="1"/>
</dbReference>
<accession>A0A2M7G2Q7</accession>
<feature type="binding site" evidence="3">
    <location>
        <position position="13"/>
    </location>
    <ligand>
        <name>a divalent metal cation</name>
        <dbReference type="ChEBI" id="CHEBI:60240"/>
        <label>1</label>
    </ligand>
</feature>
<reference evidence="4 5" key="1">
    <citation type="submission" date="2017-09" db="EMBL/GenBank/DDBJ databases">
        <title>Depth-based differentiation of microbial function through sediment-hosted aquifers and enrichment of novel symbionts in the deep terrestrial subsurface.</title>
        <authorList>
            <person name="Probst A.J."/>
            <person name="Ladd B."/>
            <person name="Jarett J.K."/>
            <person name="Geller-Mcgrath D.E."/>
            <person name="Sieber C.M."/>
            <person name="Emerson J.B."/>
            <person name="Anantharaman K."/>
            <person name="Thomas B.C."/>
            <person name="Malmstrom R."/>
            <person name="Stieglmeier M."/>
            <person name="Klingl A."/>
            <person name="Woyke T."/>
            <person name="Ryan C.M."/>
            <person name="Banfield J.F."/>
        </authorList>
    </citation>
    <scope>NUCLEOTIDE SEQUENCE [LARGE SCALE GENOMIC DNA]</scope>
    <source>
        <strain evidence="4">CG17_big_fil_post_rev_8_21_14_2_50_48_46</strain>
    </source>
</reference>
<dbReference type="GO" id="GO:0005829">
    <property type="term" value="C:cytosol"/>
    <property type="evidence" value="ECO:0007669"/>
    <property type="project" value="TreeGrafter"/>
</dbReference>
<feature type="binding site" evidence="3">
    <location>
        <position position="215"/>
    </location>
    <ligand>
        <name>a divalent metal cation</name>
        <dbReference type="ChEBI" id="CHEBI:60240"/>
        <label>1</label>
    </ligand>
</feature>
<gene>
    <name evidence="4" type="ORF">COW36_14255</name>
</gene>
<dbReference type="SUPFAM" id="SSF51556">
    <property type="entry name" value="Metallo-dependent hydrolases"/>
    <property type="match status" value="1"/>
</dbReference>
<protein>
    <submittedName>
        <fullName evidence="4">Hydrolase TatD</fullName>
    </submittedName>
</protein>
<dbReference type="PROSITE" id="PS01137">
    <property type="entry name" value="TATD_1"/>
    <property type="match status" value="1"/>
</dbReference>
<feature type="binding site" evidence="3">
    <location>
        <position position="134"/>
    </location>
    <ligand>
        <name>a divalent metal cation</name>
        <dbReference type="ChEBI" id="CHEBI:60240"/>
        <label>2</label>
    </ligand>
</feature>
<proteinExistence type="predicted"/>
<evidence type="ECO:0000256" key="2">
    <source>
        <dbReference type="ARBA" id="ARBA00022801"/>
    </source>
</evidence>
<dbReference type="Gene3D" id="3.20.20.140">
    <property type="entry name" value="Metal-dependent hydrolases"/>
    <property type="match status" value="1"/>
</dbReference>
<dbReference type="InterPro" id="IPR001130">
    <property type="entry name" value="TatD-like"/>
</dbReference>
<feature type="binding site" evidence="3">
    <location>
        <position position="165"/>
    </location>
    <ligand>
        <name>a divalent metal cation</name>
        <dbReference type="ChEBI" id="CHEBI:60240"/>
        <label>2</label>
    </ligand>
</feature>
<dbReference type="Proteomes" id="UP000231019">
    <property type="component" value="Unassembled WGS sequence"/>
</dbReference>
<organism evidence="4 5">
    <name type="scientific">bacterium (Candidatus Blackallbacteria) CG17_big_fil_post_rev_8_21_14_2_50_48_46</name>
    <dbReference type="NCBI Taxonomy" id="2014261"/>
    <lineage>
        <taxon>Bacteria</taxon>
        <taxon>Candidatus Blackallbacteria</taxon>
    </lineage>
</organism>
<dbReference type="InterPro" id="IPR032466">
    <property type="entry name" value="Metal_Hydrolase"/>
</dbReference>
<dbReference type="GO" id="GO:0016788">
    <property type="term" value="F:hydrolase activity, acting on ester bonds"/>
    <property type="evidence" value="ECO:0007669"/>
    <property type="project" value="InterPro"/>
</dbReference>
<evidence type="ECO:0000256" key="1">
    <source>
        <dbReference type="ARBA" id="ARBA00022723"/>
    </source>
</evidence>
<keyword evidence="2 4" id="KW-0378">Hydrolase</keyword>
<keyword evidence="1 3" id="KW-0479">Metal-binding</keyword>
<sequence>MSSDLPLIDTHTHLNLSDYQADQNEVIQKALDEGLIRMLLPGVTLESCLSAIELSRQYPALIYCGLGIHPQDVAGWDDAVEARFLEMAKAPEVVAIGETGLDYYWDSSPPELQHSVLRRHIHLARELQLPLILHVRDKADSQAAYQDLLRILKQENAQEIGGVMHCFSGDLAFAQASIDLNFYLAFGGVLTFRNAQNLQAVAAQIDLQHIVLETDSPWLAPVPYRGKRNEPAYIRHVAEKLAEIKQCSLEEISQITTENARHLFQF</sequence>
<feature type="binding site" evidence="3">
    <location>
        <position position="11"/>
    </location>
    <ligand>
        <name>a divalent metal cation</name>
        <dbReference type="ChEBI" id="CHEBI:60240"/>
        <label>1</label>
    </ligand>
</feature>
<dbReference type="NCBIfam" id="TIGR00010">
    <property type="entry name" value="YchF/TatD family DNA exonuclease"/>
    <property type="match status" value="1"/>
</dbReference>
<dbReference type="FunFam" id="3.20.20.140:FF:000005">
    <property type="entry name" value="TatD family hydrolase"/>
    <property type="match status" value="1"/>
</dbReference>
<dbReference type="Pfam" id="PF01026">
    <property type="entry name" value="TatD_DNase"/>
    <property type="match status" value="1"/>
</dbReference>
<dbReference type="PIRSF" id="PIRSF005902">
    <property type="entry name" value="DNase_TatD"/>
    <property type="match status" value="1"/>
</dbReference>
<evidence type="ECO:0000313" key="4">
    <source>
        <dbReference type="EMBL" id="PIW16123.1"/>
    </source>
</evidence>
<dbReference type="CDD" id="cd01310">
    <property type="entry name" value="TatD_DNAse"/>
    <property type="match status" value="1"/>
</dbReference>
<dbReference type="InterPro" id="IPR015991">
    <property type="entry name" value="TatD/YcfH-like"/>
</dbReference>
<dbReference type="EMBL" id="PFFQ01000040">
    <property type="protein sequence ID" value="PIW16123.1"/>
    <property type="molecule type" value="Genomic_DNA"/>
</dbReference>
<dbReference type="AlphaFoldDB" id="A0A2M7G2Q7"/>
<comment type="caution">
    <text evidence="4">The sequence shown here is derived from an EMBL/GenBank/DDBJ whole genome shotgun (WGS) entry which is preliminary data.</text>
</comment>
<evidence type="ECO:0000256" key="3">
    <source>
        <dbReference type="PIRSR" id="PIRSR005902-1"/>
    </source>
</evidence>
<dbReference type="PANTHER" id="PTHR46124">
    <property type="entry name" value="D-AMINOACYL-TRNA DEACYLASE"/>
    <property type="match status" value="1"/>
</dbReference>